<keyword evidence="1" id="KW-0472">Membrane</keyword>
<feature type="transmembrane region" description="Helical" evidence="1">
    <location>
        <begin position="108"/>
        <end position="132"/>
    </location>
</feature>
<comment type="caution">
    <text evidence="2">The sequence shown here is derived from an EMBL/GenBank/DDBJ whole genome shotgun (WGS) entry which is preliminary data.</text>
</comment>
<dbReference type="Proteomes" id="UP000473470">
    <property type="component" value="Unassembled WGS sequence"/>
</dbReference>
<gene>
    <name evidence="2" type="ORF">F7R25_03830</name>
</gene>
<dbReference type="RefSeq" id="WP_150998311.1">
    <property type="nucleotide sequence ID" value="NZ_CABVPM010000001.1"/>
</dbReference>
<accession>A0A6L3N3Y2</accession>
<name>A0A6L3N3Y2_9BURK</name>
<feature type="transmembrane region" description="Helical" evidence="1">
    <location>
        <begin position="144"/>
        <end position="162"/>
    </location>
</feature>
<evidence type="ECO:0000313" key="3">
    <source>
        <dbReference type="Proteomes" id="UP000473470"/>
    </source>
</evidence>
<sequence length="362" mass="40087">MNKEEIKDEIQDRLDRTSKYMKSLFPMQQYIEEAEAIIEDCFERHDVPKLDHPRVRDLNDRYGDGLVNANGFPVSGIIAQEDFHVGGDSPAVPIVIGMIGFVWGLCKFLALIHLPTIALLAGFVYALFLFNVTSPDFRKFGKGAFLTALIFVPVVGGIYYAFTHLGTFGVAGMTGEIHDPFGSLATLLGSSAFSLVLAFAPILVPYWYSRKKYRDYVLSLADVGMTKNGPVCSNLRPHKEARIMQMANGLKDETYFNQVGTATSELASRGDSFAPDEGLAVGQTLQDQRKHGFFFGDPGTGKTTALKNIMAGVIKGEIYDELIEARKKANPGLSYLEITAKHEDQIRQNVDKIFAERIANKK</sequence>
<feature type="transmembrane region" description="Helical" evidence="1">
    <location>
        <begin position="182"/>
        <end position="208"/>
    </location>
</feature>
<reference evidence="2 3" key="1">
    <citation type="submission" date="2019-09" db="EMBL/GenBank/DDBJ databases">
        <title>Draft genome sequences of 48 bacterial type strains from the CCUG.</title>
        <authorList>
            <person name="Tunovic T."/>
            <person name="Pineiro-Iglesias B."/>
            <person name="Unosson C."/>
            <person name="Inganas E."/>
            <person name="Ohlen M."/>
            <person name="Cardew S."/>
            <person name="Jensie-Markopoulos S."/>
            <person name="Salva-Serra F."/>
            <person name="Jaen-Luchoro D."/>
            <person name="Karlsson R."/>
            <person name="Svensson-Stadler L."/>
            <person name="Chun J."/>
            <person name="Moore E."/>
        </authorList>
    </citation>
    <scope>NUCLEOTIDE SEQUENCE [LARGE SCALE GENOMIC DNA]</scope>
    <source>
        <strain evidence="2 3">CCUG 65686</strain>
    </source>
</reference>
<dbReference type="EMBL" id="VZOK01000004">
    <property type="protein sequence ID" value="KAB0640634.1"/>
    <property type="molecule type" value="Genomic_DNA"/>
</dbReference>
<organism evidence="2 3">
    <name type="scientific">Burkholderia stagnalis</name>
    <dbReference type="NCBI Taxonomy" id="1503054"/>
    <lineage>
        <taxon>Bacteria</taxon>
        <taxon>Pseudomonadati</taxon>
        <taxon>Pseudomonadota</taxon>
        <taxon>Betaproteobacteria</taxon>
        <taxon>Burkholderiales</taxon>
        <taxon>Burkholderiaceae</taxon>
        <taxon>Burkholderia</taxon>
        <taxon>Burkholderia cepacia complex</taxon>
    </lineage>
</organism>
<protein>
    <submittedName>
        <fullName evidence="2">Uncharacterized protein</fullName>
    </submittedName>
</protein>
<dbReference type="AlphaFoldDB" id="A0A6L3N3Y2"/>
<keyword evidence="1" id="KW-1133">Transmembrane helix</keyword>
<evidence type="ECO:0000313" key="2">
    <source>
        <dbReference type="EMBL" id="KAB0640634.1"/>
    </source>
</evidence>
<evidence type="ECO:0000256" key="1">
    <source>
        <dbReference type="SAM" id="Phobius"/>
    </source>
</evidence>
<proteinExistence type="predicted"/>
<keyword evidence="1" id="KW-0812">Transmembrane</keyword>